<evidence type="ECO:0000313" key="2">
    <source>
        <dbReference type="Proteomes" id="UP000017836"/>
    </source>
</evidence>
<dbReference type="EMBL" id="KI394358">
    <property type="protein sequence ID" value="ERN03332.1"/>
    <property type="molecule type" value="Genomic_DNA"/>
</dbReference>
<dbReference type="Proteomes" id="UP000017836">
    <property type="component" value="Unassembled WGS sequence"/>
</dbReference>
<proteinExistence type="predicted"/>
<name>W1P0H5_AMBTC</name>
<organism evidence="1 2">
    <name type="scientific">Amborella trichopoda</name>
    <dbReference type="NCBI Taxonomy" id="13333"/>
    <lineage>
        <taxon>Eukaryota</taxon>
        <taxon>Viridiplantae</taxon>
        <taxon>Streptophyta</taxon>
        <taxon>Embryophyta</taxon>
        <taxon>Tracheophyta</taxon>
        <taxon>Spermatophyta</taxon>
        <taxon>Magnoliopsida</taxon>
        <taxon>Amborellales</taxon>
        <taxon>Amborellaceae</taxon>
        <taxon>Amborella</taxon>
    </lineage>
</organism>
<sequence length="172" mass="18694">MFPLFHRIVAKRTPSSTRPKFDPLLIDPLVVIVLNDADDYMALDGEALHPARDVPPSTAEEVDIGLGVVDPDRALVVVDAPPPLAVFHFDVNPLLFHLIAAPVHLSGFPTADPAPTVMSHEHEAADTELAPMPLAMPYLVSRHGGDSVVRYEHRGKTGGDVGRFRNSSEQNK</sequence>
<protein>
    <submittedName>
        <fullName evidence="1">Uncharacterized protein</fullName>
    </submittedName>
</protein>
<reference evidence="2" key="1">
    <citation type="journal article" date="2013" name="Science">
        <title>The Amborella genome and the evolution of flowering plants.</title>
        <authorList>
            <consortium name="Amborella Genome Project"/>
        </authorList>
    </citation>
    <scope>NUCLEOTIDE SEQUENCE [LARGE SCALE GENOMIC DNA]</scope>
</reference>
<gene>
    <name evidence="1" type="ORF">AMTR_s00003p00240780</name>
</gene>
<dbReference type="Gramene" id="ERN03332">
    <property type="protein sequence ID" value="ERN03332"/>
    <property type="gene ID" value="AMTR_s00003p00240780"/>
</dbReference>
<accession>W1P0H5</accession>
<evidence type="ECO:0000313" key="1">
    <source>
        <dbReference type="EMBL" id="ERN03332.1"/>
    </source>
</evidence>
<dbReference type="AlphaFoldDB" id="W1P0H5"/>
<keyword evidence="2" id="KW-1185">Reference proteome</keyword>
<dbReference type="HOGENOM" id="CLU_1557357_0_0_1"/>